<dbReference type="Proteomes" id="UP000887159">
    <property type="component" value="Unassembled WGS sequence"/>
</dbReference>
<dbReference type="AlphaFoldDB" id="A0A8X6SFR3"/>
<comment type="caution">
    <text evidence="2">The sequence shown here is derived from an EMBL/GenBank/DDBJ whole genome shotgun (WGS) entry which is preliminary data.</text>
</comment>
<organism evidence="2 3">
    <name type="scientific">Trichonephila clavipes</name>
    <name type="common">Golden silk orbweaver</name>
    <name type="synonym">Nephila clavipes</name>
    <dbReference type="NCBI Taxonomy" id="2585209"/>
    <lineage>
        <taxon>Eukaryota</taxon>
        <taxon>Metazoa</taxon>
        <taxon>Ecdysozoa</taxon>
        <taxon>Arthropoda</taxon>
        <taxon>Chelicerata</taxon>
        <taxon>Arachnida</taxon>
        <taxon>Araneae</taxon>
        <taxon>Araneomorphae</taxon>
        <taxon>Entelegynae</taxon>
        <taxon>Araneoidea</taxon>
        <taxon>Nephilidae</taxon>
        <taxon>Trichonephila</taxon>
    </lineage>
</organism>
<evidence type="ECO:0000313" key="3">
    <source>
        <dbReference type="Proteomes" id="UP000887159"/>
    </source>
</evidence>
<evidence type="ECO:0000313" key="2">
    <source>
        <dbReference type="EMBL" id="GFY08397.1"/>
    </source>
</evidence>
<name>A0A8X6SFR3_TRICX</name>
<evidence type="ECO:0000256" key="1">
    <source>
        <dbReference type="SAM" id="MobiDB-lite"/>
    </source>
</evidence>
<dbReference type="EMBL" id="BMAU01021280">
    <property type="protein sequence ID" value="GFY08397.1"/>
    <property type="molecule type" value="Genomic_DNA"/>
</dbReference>
<reference evidence="2" key="1">
    <citation type="submission" date="2020-08" db="EMBL/GenBank/DDBJ databases">
        <title>Multicomponent nature underlies the extraordinary mechanical properties of spider dragline silk.</title>
        <authorList>
            <person name="Kono N."/>
            <person name="Nakamura H."/>
            <person name="Mori M."/>
            <person name="Yoshida Y."/>
            <person name="Ohtoshi R."/>
            <person name="Malay A.D."/>
            <person name="Moran D.A.P."/>
            <person name="Tomita M."/>
            <person name="Numata K."/>
            <person name="Arakawa K."/>
        </authorList>
    </citation>
    <scope>NUCLEOTIDE SEQUENCE</scope>
</reference>
<feature type="compositionally biased region" description="Basic and acidic residues" evidence="1">
    <location>
        <begin position="210"/>
        <end position="219"/>
    </location>
</feature>
<feature type="compositionally biased region" description="Low complexity" evidence="1">
    <location>
        <begin position="146"/>
        <end position="155"/>
    </location>
</feature>
<sequence>MPKFEGPYKVLEIKGNNLVIWKNGRNITVNIDQVRVYRPRQSDTISSDSPIETLYDEQEVSHRSNRSHQGQFKEHRKTSSQESEGCRSRQSNTTREIPRNKRKINSTASKDPAIKKSKICKKRSRQGSDHQDRKRHAPEQRQGIKRSIPSSISSRTYKLKKPNTSSPGVQSIAGPSKLPDRRNATTTGGSRMEVSGRDNQTRQTRATTRRHNEQAEKTVRSNQTNTRRPCPYNLRSRIQEKNRIHEDLNNIEINGIPGSIFRRRSLSMEAMNGDPVHRI</sequence>
<feature type="compositionally biased region" description="Basic and acidic residues" evidence="1">
    <location>
        <begin position="71"/>
        <end position="87"/>
    </location>
</feature>
<feature type="region of interest" description="Disordered" evidence="1">
    <location>
        <begin position="41"/>
        <end position="230"/>
    </location>
</feature>
<gene>
    <name evidence="2" type="primary">NCL1_25415</name>
    <name evidence="2" type="ORF">TNCV_1358031</name>
</gene>
<protein>
    <submittedName>
        <fullName evidence="2">Uncharacterized protein</fullName>
    </submittedName>
</protein>
<proteinExistence type="predicted"/>
<feature type="compositionally biased region" description="Basic residues" evidence="1">
    <location>
        <begin position="115"/>
        <end position="125"/>
    </location>
</feature>
<keyword evidence="3" id="KW-1185">Reference proteome</keyword>
<accession>A0A8X6SFR3</accession>